<dbReference type="AlphaFoldDB" id="A0AAW0AG22"/>
<sequence length="321" mass="36952">MTSFCSLGTVSHHSSVFPPAVFVQTRSLHTWISWMPSPTKSSEIEESLRCQLEFLIRAKDFHARGVNDIDSWNRRIRRVQLRLQTAHCKAENHRVDRDDAAKLGQFPDFLPPLTVVLQSMSSTEHPWTPSQDKAIKIDVVIAHGAGNAITAAMREWLQHYNAPQNSLPDRPPHYFQQRLADLYARLHEKQARKNQVDTVASHPPPPPIRAHKHYERKRVALYTRLAHKKALQVKIAKLDALRKRTVAASVRQWPPSRSNPLHPDNLALEATRRMEERQRAAEEEARQAAEVIRRRAEAEARVAHLIELREAGRFRLGKRFL</sequence>
<keyword evidence="1" id="KW-0175">Coiled coil</keyword>
<protein>
    <submittedName>
        <fullName evidence="2">Uncharacterized protein</fullName>
    </submittedName>
</protein>
<evidence type="ECO:0000313" key="3">
    <source>
        <dbReference type="Proteomes" id="UP001362999"/>
    </source>
</evidence>
<proteinExistence type="predicted"/>
<dbReference type="Proteomes" id="UP001362999">
    <property type="component" value="Unassembled WGS sequence"/>
</dbReference>
<evidence type="ECO:0000256" key="1">
    <source>
        <dbReference type="SAM" id="Coils"/>
    </source>
</evidence>
<gene>
    <name evidence="2" type="ORF">R3P38DRAFT_2791947</name>
</gene>
<feature type="coiled-coil region" evidence="1">
    <location>
        <begin position="271"/>
        <end position="301"/>
    </location>
</feature>
<organism evidence="2 3">
    <name type="scientific">Favolaschia claudopus</name>
    <dbReference type="NCBI Taxonomy" id="2862362"/>
    <lineage>
        <taxon>Eukaryota</taxon>
        <taxon>Fungi</taxon>
        <taxon>Dikarya</taxon>
        <taxon>Basidiomycota</taxon>
        <taxon>Agaricomycotina</taxon>
        <taxon>Agaricomycetes</taxon>
        <taxon>Agaricomycetidae</taxon>
        <taxon>Agaricales</taxon>
        <taxon>Marasmiineae</taxon>
        <taxon>Mycenaceae</taxon>
        <taxon>Favolaschia</taxon>
    </lineage>
</organism>
<name>A0AAW0AG22_9AGAR</name>
<evidence type="ECO:0000313" key="2">
    <source>
        <dbReference type="EMBL" id="KAK7007799.1"/>
    </source>
</evidence>
<reference evidence="2 3" key="1">
    <citation type="journal article" date="2024" name="J Genomics">
        <title>Draft genome sequencing and assembly of Favolaschia claudopus CIRM-BRFM 2984 isolated from oak limbs.</title>
        <authorList>
            <person name="Navarro D."/>
            <person name="Drula E."/>
            <person name="Chaduli D."/>
            <person name="Cazenave R."/>
            <person name="Ahrendt S."/>
            <person name="Wang J."/>
            <person name="Lipzen A."/>
            <person name="Daum C."/>
            <person name="Barry K."/>
            <person name="Grigoriev I.V."/>
            <person name="Favel A."/>
            <person name="Rosso M.N."/>
            <person name="Martin F."/>
        </authorList>
    </citation>
    <scope>NUCLEOTIDE SEQUENCE [LARGE SCALE GENOMIC DNA]</scope>
    <source>
        <strain evidence="2 3">CIRM-BRFM 2984</strain>
    </source>
</reference>
<dbReference type="EMBL" id="JAWWNJ010000069">
    <property type="protein sequence ID" value="KAK7007799.1"/>
    <property type="molecule type" value="Genomic_DNA"/>
</dbReference>
<accession>A0AAW0AG22</accession>
<keyword evidence="3" id="KW-1185">Reference proteome</keyword>
<comment type="caution">
    <text evidence="2">The sequence shown here is derived from an EMBL/GenBank/DDBJ whole genome shotgun (WGS) entry which is preliminary data.</text>
</comment>